<comment type="similarity">
    <text evidence="3">Belongs to the short-chain dehydrogenases/reductases (SDR) family.</text>
</comment>
<evidence type="ECO:0000256" key="23">
    <source>
        <dbReference type="ARBA" id="ARBA00081936"/>
    </source>
</evidence>
<dbReference type="PRINTS" id="PR00081">
    <property type="entry name" value="GDHRDH"/>
</dbReference>
<comment type="subcellular location">
    <subcellularLocation>
        <location evidence="1">Mitochondrion matrix</location>
    </subcellularLocation>
</comment>
<dbReference type="Gene3D" id="3.40.50.720">
    <property type="entry name" value="NAD(P)-binding Rossmann-like Domain"/>
    <property type="match status" value="1"/>
</dbReference>
<dbReference type="EC" id="1.1.1.n12" evidence="4"/>
<sequence length="253" mass="25916">MSLSGYLALVTGGARGIGEAVCLSLAAEGATLIVADKQLDGARKVAQSLPGSANHQAVQVDVGDSSSVEQLFVCVKSIFQRPPSIVVNCAGILRLGLISECSDEVFDDVIRVNLRGTFTVTRAASREMINARATLPEGGCAIVNVASILANSGYCAYAAYSASKAGVVALTKTAARELAAHGIRCNAVLPGVTDTAMMSSVPDDVKASVISALPLKRIAQPREIAEAVKFLCCPAAASFITGAALDVSAGYAL</sequence>
<comment type="catalytic activity">
    <reaction evidence="14">
        <text>17beta-estradiol + NAD(+) = estrone + NADH + H(+)</text>
        <dbReference type="Rhea" id="RHEA:24612"/>
        <dbReference type="ChEBI" id="CHEBI:15378"/>
        <dbReference type="ChEBI" id="CHEBI:16469"/>
        <dbReference type="ChEBI" id="CHEBI:17263"/>
        <dbReference type="ChEBI" id="CHEBI:57540"/>
        <dbReference type="ChEBI" id="CHEBI:57945"/>
        <dbReference type="EC" id="1.1.1.62"/>
    </reaction>
    <physiologicalReaction direction="left-to-right" evidence="14">
        <dbReference type="Rhea" id="RHEA:24613"/>
    </physiologicalReaction>
    <physiologicalReaction direction="right-to-left" evidence="14">
        <dbReference type="Rhea" id="RHEA:24614"/>
    </physiologicalReaction>
</comment>
<dbReference type="GO" id="GO:0008210">
    <property type="term" value="P:estrogen metabolic process"/>
    <property type="evidence" value="ECO:0007669"/>
    <property type="project" value="UniProtKB-ARBA"/>
</dbReference>
<dbReference type="FunFam" id="3.40.50.720:FF:000231">
    <property type="entry name" value="Estradiol 17-beta-dehydrogenase 8"/>
    <property type="match status" value="1"/>
</dbReference>
<dbReference type="EMBL" id="JABSTR010000005">
    <property type="protein sequence ID" value="KAH9369964.1"/>
    <property type="molecule type" value="Genomic_DNA"/>
</dbReference>
<dbReference type="SUPFAM" id="SSF51735">
    <property type="entry name" value="NAD(P)-binding Rossmann-fold domains"/>
    <property type="match status" value="1"/>
</dbReference>
<dbReference type="Proteomes" id="UP000821853">
    <property type="component" value="Chromosome 3"/>
</dbReference>
<evidence type="ECO:0000256" key="22">
    <source>
        <dbReference type="ARBA" id="ARBA00081419"/>
    </source>
</evidence>
<keyword evidence="8" id="KW-0560">Oxidoreductase</keyword>
<evidence type="ECO:0000313" key="27">
    <source>
        <dbReference type="Proteomes" id="UP000821853"/>
    </source>
</evidence>
<dbReference type="Pfam" id="PF13561">
    <property type="entry name" value="adh_short_C2"/>
    <property type="match status" value="1"/>
</dbReference>
<dbReference type="GO" id="GO:0005759">
    <property type="term" value="C:mitochondrial matrix"/>
    <property type="evidence" value="ECO:0007669"/>
    <property type="project" value="UniProtKB-SubCell"/>
</dbReference>
<dbReference type="VEuPathDB" id="VectorBase:HLOH_046167"/>
<evidence type="ECO:0000256" key="16">
    <source>
        <dbReference type="ARBA" id="ARBA00050435"/>
    </source>
</evidence>
<evidence type="ECO:0000256" key="11">
    <source>
        <dbReference type="ARBA" id="ARBA00023128"/>
    </source>
</evidence>
<dbReference type="GO" id="GO:0004303">
    <property type="term" value="F:estradiol 17-beta-dehydrogenase [NAD(P)+] activity"/>
    <property type="evidence" value="ECO:0007669"/>
    <property type="project" value="UniProtKB-EC"/>
</dbReference>
<dbReference type="GO" id="GO:0006633">
    <property type="term" value="P:fatty acid biosynthetic process"/>
    <property type="evidence" value="ECO:0007669"/>
    <property type="project" value="UniProtKB-KW"/>
</dbReference>
<evidence type="ECO:0000256" key="4">
    <source>
        <dbReference type="ARBA" id="ARBA00012456"/>
    </source>
</evidence>
<comment type="catalytic activity">
    <reaction evidence="17">
        <text>a (3R)-3-hydroxyacyl-CoA + NAD(+) = a 3-oxoacyl-CoA + NADH + H(+)</text>
        <dbReference type="Rhea" id="RHEA:32711"/>
        <dbReference type="ChEBI" id="CHEBI:15378"/>
        <dbReference type="ChEBI" id="CHEBI:57319"/>
        <dbReference type="ChEBI" id="CHEBI:57540"/>
        <dbReference type="ChEBI" id="CHEBI:57945"/>
        <dbReference type="ChEBI" id="CHEBI:90726"/>
        <dbReference type="EC" id="1.1.1.n12"/>
    </reaction>
    <physiologicalReaction direction="left-to-right" evidence="17">
        <dbReference type="Rhea" id="RHEA:32712"/>
    </physiologicalReaction>
</comment>
<reference evidence="26 27" key="1">
    <citation type="journal article" date="2020" name="Cell">
        <title>Large-Scale Comparative Analyses of Tick Genomes Elucidate Their Genetic Diversity and Vector Capacities.</title>
        <authorList>
            <consortium name="Tick Genome and Microbiome Consortium (TIGMIC)"/>
            <person name="Jia N."/>
            <person name="Wang J."/>
            <person name="Shi W."/>
            <person name="Du L."/>
            <person name="Sun Y."/>
            <person name="Zhan W."/>
            <person name="Jiang J.F."/>
            <person name="Wang Q."/>
            <person name="Zhang B."/>
            <person name="Ji P."/>
            <person name="Bell-Sakyi L."/>
            <person name="Cui X.M."/>
            <person name="Yuan T.T."/>
            <person name="Jiang B.G."/>
            <person name="Yang W.F."/>
            <person name="Lam T.T."/>
            <person name="Chang Q.C."/>
            <person name="Ding S.J."/>
            <person name="Wang X.J."/>
            <person name="Zhu J.G."/>
            <person name="Ruan X.D."/>
            <person name="Zhao L."/>
            <person name="Wei J.T."/>
            <person name="Ye R.Z."/>
            <person name="Que T.C."/>
            <person name="Du C.H."/>
            <person name="Zhou Y.H."/>
            <person name="Cheng J.X."/>
            <person name="Dai P.F."/>
            <person name="Guo W.B."/>
            <person name="Han X.H."/>
            <person name="Huang E.J."/>
            <person name="Li L.F."/>
            <person name="Wei W."/>
            <person name="Gao Y.C."/>
            <person name="Liu J.Z."/>
            <person name="Shao H.Z."/>
            <person name="Wang X."/>
            <person name="Wang C.C."/>
            <person name="Yang T.C."/>
            <person name="Huo Q.B."/>
            <person name="Li W."/>
            <person name="Chen H.Y."/>
            <person name="Chen S.E."/>
            <person name="Zhou L.G."/>
            <person name="Ni X.B."/>
            <person name="Tian J.H."/>
            <person name="Sheng Y."/>
            <person name="Liu T."/>
            <person name="Pan Y.S."/>
            <person name="Xia L.Y."/>
            <person name="Li J."/>
            <person name="Zhao F."/>
            <person name="Cao W.C."/>
        </authorList>
    </citation>
    <scope>NUCLEOTIDE SEQUENCE [LARGE SCALE GENOMIC DNA]</scope>
    <source>
        <strain evidence="26">HaeL-2018</strain>
    </source>
</reference>
<protein>
    <recommendedName>
        <fullName evidence="20">(3R)-3-hydroxyacyl-CoA dehydrogenase</fullName>
        <ecNumber evidence="19">1.1.1.239</ecNumber>
        <ecNumber evidence="4">1.1.1.n12</ecNumber>
    </recommendedName>
    <alternativeName>
        <fullName evidence="22">17-beta-hydroxysteroid dehydrogenase 8</fullName>
    </alternativeName>
    <alternativeName>
        <fullName evidence="21">3-ketoacyl-[acyl-carrier-protein] reductase alpha subunit</fullName>
    </alternativeName>
    <alternativeName>
        <fullName evidence="24">3-oxoacyl-[acyl-carrier-protein] reductase</fullName>
    </alternativeName>
    <alternativeName>
        <fullName evidence="25">Estradiol 17-beta-dehydrogenase 8</fullName>
    </alternativeName>
    <alternativeName>
        <fullName evidence="23">Testosterone 17-beta-dehydrogenase 8</fullName>
    </alternativeName>
</protein>
<evidence type="ECO:0000256" key="8">
    <source>
        <dbReference type="ARBA" id="ARBA00023002"/>
    </source>
</evidence>
<organism evidence="26 27">
    <name type="scientific">Haemaphysalis longicornis</name>
    <name type="common">Bush tick</name>
    <dbReference type="NCBI Taxonomy" id="44386"/>
    <lineage>
        <taxon>Eukaryota</taxon>
        <taxon>Metazoa</taxon>
        <taxon>Ecdysozoa</taxon>
        <taxon>Arthropoda</taxon>
        <taxon>Chelicerata</taxon>
        <taxon>Arachnida</taxon>
        <taxon>Acari</taxon>
        <taxon>Parasitiformes</taxon>
        <taxon>Ixodida</taxon>
        <taxon>Ixodoidea</taxon>
        <taxon>Ixodidae</taxon>
        <taxon>Haemaphysalinae</taxon>
        <taxon>Haemaphysalis</taxon>
    </lineage>
</organism>
<dbReference type="AlphaFoldDB" id="A0A9J6G697"/>
<name>A0A9J6G697_HAELO</name>
<keyword evidence="9" id="KW-0520">NAD</keyword>
<evidence type="ECO:0000256" key="7">
    <source>
        <dbReference type="ARBA" id="ARBA00022832"/>
    </source>
</evidence>
<keyword evidence="5" id="KW-0444">Lipid biosynthesis</keyword>
<dbReference type="OMA" id="NDWIQRT"/>
<comment type="subunit">
    <text evidence="18">Heterotetramer with CBR4; contains two molecules of HSD17B8 and CBR4.</text>
</comment>
<evidence type="ECO:0000256" key="1">
    <source>
        <dbReference type="ARBA" id="ARBA00004305"/>
    </source>
</evidence>
<dbReference type="InterPro" id="IPR002347">
    <property type="entry name" value="SDR_fam"/>
</dbReference>
<dbReference type="PANTHER" id="PTHR24321:SF8">
    <property type="entry name" value="ESTRADIOL 17-BETA-DEHYDROGENASE 8-RELATED"/>
    <property type="match status" value="1"/>
</dbReference>
<dbReference type="GO" id="GO:0047035">
    <property type="term" value="F:testosterone dehydrogenase (NAD+) activity"/>
    <property type="evidence" value="ECO:0007669"/>
    <property type="project" value="UniProtKB-EC"/>
</dbReference>
<evidence type="ECO:0000256" key="19">
    <source>
        <dbReference type="ARBA" id="ARBA00066822"/>
    </source>
</evidence>
<comment type="catalytic activity">
    <reaction evidence="15">
        <text>testosterone + NAD(+) = androst-4-ene-3,17-dione + NADH + H(+)</text>
        <dbReference type="Rhea" id="RHEA:14929"/>
        <dbReference type="ChEBI" id="CHEBI:15378"/>
        <dbReference type="ChEBI" id="CHEBI:16422"/>
        <dbReference type="ChEBI" id="CHEBI:17347"/>
        <dbReference type="ChEBI" id="CHEBI:57540"/>
        <dbReference type="ChEBI" id="CHEBI:57945"/>
        <dbReference type="EC" id="1.1.1.239"/>
    </reaction>
    <physiologicalReaction direction="left-to-right" evidence="15">
        <dbReference type="Rhea" id="RHEA:14930"/>
    </physiologicalReaction>
</comment>
<dbReference type="PANTHER" id="PTHR24321">
    <property type="entry name" value="DEHYDROGENASES, SHORT CHAIN"/>
    <property type="match status" value="1"/>
</dbReference>
<evidence type="ECO:0000256" key="14">
    <source>
        <dbReference type="ARBA" id="ARBA00049069"/>
    </source>
</evidence>
<comment type="pathway">
    <text evidence="2">Lipid metabolism.</text>
</comment>
<evidence type="ECO:0000256" key="9">
    <source>
        <dbReference type="ARBA" id="ARBA00023027"/>
    </source>
</evidence>
<evidence type="ECO:0000256" key="20">
    <source>
        <dbReference type="ARBA" id="ARBA00070911"/>
    </source>
</evidence>
<keyword evidence="10" id="KW-0443">Lipid metabolism</keyword>
<accession>A0A9J6G697</accession>
<gene>
    <name evidence="26" type="ORF">HPB48_001841</name>
</gene>
<evidence type="ECO:0000256" key="12">
    <source>
        <dbReference type="ARBA" id="ARBA00023160"/>
    </source>
</evidence>
<proteinExistence type="inferred from homology"/>
<keyword evidence="7" id="KW-0276">Fatty acid metabolism</keyword>
<keyword evidence="6" id="KW-0597">Phosphoprotein</keyword>
<dbReference type="InterPro" id="IPR020904">
    <property type="entry name" value="Sc_DH/Rdtase_CS"/>
</dbReference>
<dbReference type="PRINTS" id="PR00080">
    <property type="entry name" value="SDRFAMILY"/>
</dbReference>
<evidence type="ECO:0000256" key="2">
    <source>
        <dbReference type="ARBA" id="ARBA00005189"/>
    </source>
</evidence>
<evidence type="ECO:0000256" key="25">
    <source>
        <dbReference type="ARBA" id="ARBA00083258"/>
    </source>
</evidence>
<evidence type="ECO:0000256" key="5">
    <source>
        <dbReference type="ARBA" id="ARBA00022516"/>
    </source>
</evidence>
<dbReference type="InterPro" id="IPR036291">
    <property type="entry name" value="NAD(P)-bd_dom_sf"/>
</dbReference>
<keyword evidence="27" id="KW-1185">Reference proteome</keyword>
<keyword evidence="11" id="KW-0496">Mitochondrion</keyword>
<dbReference type="OrthoDB" id="8123394at2759"/>
<dbReference type="PROSITE" id="PS00061">
    <property type="entry name" value="ADH_SHORT"/>
    <property type="match status" value="1"/>
</dbReference>
<evidence type="ECO:0000256" key="13">
    <source>
        <dbReference type="ARBA" id="ARBA00037929"/>
    </source>
</evidence>
<evidence type="ECO:0000256" key="15">
    <source>
        <dbReference type="ARBA" id="ARBA00050232"/>
    </source>
</evidence>
<evidence type="ECO:0000256" key="18">
    <source>
        <dbReference type="ARBA" id="ARBA00065174"/>
    </source>
</evidence>
<comment type="pathway">
    <text evidence="13">Steroid biosynthesis; estrogen biosynthesis.</text>
</comment>
<comment type="caution">
    <text evidence="26">The sequence shown here is derived from an EMBL/GenBank/DDBJ whole genome shotgun (WGS) entry which is preliminary data.</text>
</comment>
<evidence type="ECO:0000256" key="21">
    <source>
        <dbReference type="ARBA" id="ARBA00077835"/>
    </source>
</evidence>
<evidence type="ECO:0000256" key="10">
    <source>
        <dbReference type="ARBA" id="ARBA00023098"/>
    </source>
</evidence>
<evidence type="ECO:0000256" key="24">
    <source>
        <dbReference type="ARBA" id="ARBA00083097"/>
    </source>
</evidence>
<comment type="catalytic activity">
    <reaction evidence="16">
        <text>17beta-hydroxy-5alpha-androstan-3-one + NAD(+) = 5alpha-androstan-3,17-dione + NADH + H(+)</text>
        <dbReference type="Rhea" id="RHEA:41992"/>
        <dbReference type="ChEBI" id="CHEBI:15378"/>
        <dbReference type="ChEBI" id="CHEBI:15994"/>
        <dbReference type="ChEBI" id="CHEBI:16330"/>
        <dbReference type="ChEBI" id="CHEBI:57540"/>
        <dbReference type="ChEBI" id="CHEBI:57945"/>
    </reaction>
    <physiologicalReaction direction="left-to-right" evidence="16">
        <dbReference type="Rhea" id="RHEA:41993"/>
    </physiologicalReaction>
</comment>
<keyword evidence="12" id="KW-0275">Fatty acid biosynthesis</keyword>
<evidence type="ECO:0000256" key="17">
    <source>
        <dbReference type="ARBA" id="ARBA00052680"/>
    </source>
</evidence>
<dbReference type="EC" id="1.1.1.239" evidence="19"/>
<evidence type="ECO:0000313" key="26">
    <source>
        <dbReference type="EMBL" id="KAH9369964.1"/>
    </source>
</evidence>
<evidence type="ECO:0000256" key="3">
    <source>
        <dbReference type="ARBA" id="ARBA00006484"/>
    </source>
</evidence>
<evidence type="ECO:0000256" key="6">
    <source>
        <dbReference type="ARBA" id="ARBA00022553"/>
    </source>
</evidence>